<accession>A0A563E0J2</accession>
<dbReference type="PROSITE" id="PS00687">
    <property type="entry name" value="ALDEHYDE_DEHYDR_GLU"/>
    <property type="match status" value="1"/>
</dbReference>
<dbReference type="SUPFAM" id="SSF53720">
    <property type="entry name" value="ALDH-like"/>
    <property type="match status" value="1"/>
</dbReference>
<evidence type="ECO:0000259" key="7">
    <source>
        <dbReference type="Pfam" id="PF00171"/>
    </source>
</evidence>
<evidence type="ECO:0000256" key="3">
    <source>
        <dbReference type="PIRNR" id="PIRNR036492"/>
    </source>
</evidence>
<dbReference type="InterPro" id="IPR016163">
    <property type="entry name" value="Ald_DH_C"/>
</dbReference>
<evidence type="ECO:0000256" key="2">
    <source>
        <dbReference type="ARBA" id="ARBA00023002"/>
    </source>
</evidence>
<dbReference type="InterPro" id="IPR016160">
    <property type="entry name" value="Ald_DH_CS_CYS"/>
</dbReference>
<dbReference type="EMBL" id="VCQV01000014">
    <property type="protein sequence ID" value="TWP36060.1"/>
    <property type="molecule type" value="Genomic_DNA"/>
</dbReference>
<dbReference type="InterPro" id="IPR012394">
    <property type="entry name" value="Aldehyde_DH_NAD(P)"/>
</dbReference>
<dbReference type="RefSeq" id="WP_146316902.1">
    <property type="nucleotide sequence ID" value="NZ_VCQV01000014.1"/>
</dbReference>
<feature type="active site" evidence="4">
    <location>
        <position position="267"/>
    </location>
</feature>
<gene>
    <name evidence="8" type="ORF">FGL98_11460</name>
</gene>
<evidence type="ECO:0000313" key="8">
    <source>
        <dbReference type="EMBL" id="TWP36060.1"/>
    </source>
</evidence>
<proteinExistence type="inferred from homology"/>
<evidence type="ECO:0000256" key="6">
    <source>
        <dbReference type="RuleBase" id="RU003345"/>
    </source>
</evidence>
<comment type="similarity">
    <text evidence="1 3 6">Belongs to the aldehyde dehydrogenase family.</text>
</comment>
<evidence type="ECO:0000256" key="1">
    <source>
        <dbReference type="ARBA" id="ARBA00009986"/>
    </source>
</evidence>
<dbReference type="Gene3D" id="3.40.309.10">
    <property type="entry name" value="Aldehyde Dehydrogenase, Chain A, domain 2"/>
    <property type="match status" value="1"/>
</dbReference>
<dbReference type="OrthoDB" id="6882680at2"/>
<dbReference type="GO" id="GO:0016620">
    <property type="term" value="F:oxidoreductase activity, acting on the aldehyde or oxo group of donors, NAD or NADP as acceptor"/>
    <property type="evidence" value="ECO:0007669"/>
    <property type="project" value="InterPro"/>
</dbReference>
<evidence type="ECO:0000256" key="4">
    <source>
        <dbReference type="PIRSR" id="PIRSR036492-1"/>
    </source>
</evidence>
<dbReference type="AlphaFoldDB" id="A0A563E0J2"/>
<keyword evidence="9" id="KW-1185">Reference proteome</keyword>
<dbReference type="Proteomes" id="UP000320244">
    <property type="component" value="Unassembled WGS sequence"/>
</dbReference>
<dbReference type="GO" id="GO:0006081">
    <property type="term" value="P:aldehyde metabolic process"/>
    <property type="evidence" value="ECO:0007669"/>
    <property type="project" value="InterPro"/>
</dbReference>
<feature type="domain" description="Aldehyde dehydrogenase" evidence="7">
    <location>
        <begin position="5"/>
        <end position="453"/>
    </location>
</feature>
<dbReference type="Gene3D" id="3.40.605.10">
    <property type="entry name" value="Aldehyde Dehydrogenase, Chain A, domain 1"/>
    <property type="match status" value="1"/>
</dbReference>
<keyword evidence="2 3" id="KW-0560">Oxidoreductase</keyword>
<dbReference type="CDD" id="cd07099">
    <property type="entry name" value="ALDH_DDALDH"/>
    <property type="match status" value="1"/>
</dbReference>
<evidence type="ECO:0000256" key="5">
    <source>
        <dbReference type="PROSITE-ProRule" id="PRU10007"/>
    </source>
</evidence>
<sequence>MTQMLQSHNPATGDLVATYPVDNAAAVNAAVARARTASTWWADLGFDGRQQVLDNWRGVITRRMAQLAAVVHEETGKPHADAVLEIGLAVDHLAWAARHAKKILGPHKVSSGLLMMNQSATVEYLPRGVVGVIGPWNYPVFTPMGSIGYALAAGNAVVFKPSELTPAVGTWLAESLAEVAPGRDLLQVVHGFGETGAALCHSGVDKLAFTGSASTGKKVMAACADHLTPVVIEAGGKDALIVDADADVEAAADAAVWGAFSNAGQTCIGVERVYVHAQVYDDFLARLSELAREVHSHDGADTAYGPMTLGTQPEVIRRHISDALARGGRAVVGGLDSVTDRYIQPTVLVDVPEDSSAVTEETFGPTVTVARVSSMDEAIELANATSYGLGSTVFSKARGMELARRLRSGMTAVNGVITFAGIPALPFGGVGDSGFGRIHGEDGLKEFTNPKAIAQKRMRAVLNVTTFQRGVKEDSAFTQLITALHGRANQFGTSDGTLGKVAARLPNPIRLRR</sequence>
<dbReference type="InterPro" id="IPR015590">
    <property type="entry name" value="Aldehyde_DH_dom"/>
</dbReference>
<dbReference type="PROSITE" id="PS00070">
    <property type="entry name" value="ALDEHYDE_DEHYDR_CYS"/>
    <property type="match status" value="1"/>
</dbReference>
<feature type="active site" evidence="4 5">
    <location>
        <position position="233"/>
    </location>
</feature>
<organism evidence="8 9">
    <name type="scientific">Leekyejoonella antrihumi</name>
    <dbReference type="NCBI Taxonomy" id="1660198"/>
    <lineage>
        <taxon>Bacteria</taxon>
        <taxon>Bacillati</taxon>
        <taxon>Actinomycetota</taxon>
        <taxon>Actinomycetes</taxon>
        <taxon>Micrococcales</taxon>
        <taxon>Dermacoccaceae</taxon>
        <taxon>Leekyejoonella</taxon>
    </lineage>
</organism>
<dbReference type="InterPro" id="IPR016162">
    <property type="entry name" value="Ald_DH_N"/>
</dbReference>
<reference evidence="8 9" key="1">
    <citation type="submission" date="2019-05" db="EMBL/GenBank/DDBJ databases">
        <authorList>
            <person name="Lee S.D."/>
        </authorList>
    </citation>
    <scope>NUCLEOTIDE SEQUENCE [LARGE SCALE GENOMIC DNA]</scope>
    <source>
        <strain evidence="8 9">C5-26</strain>
    </source>
</reference>
<dbReference type="Pfam" id="PF00171">
    <property type="entry name" value="Aldedh"/>
    <property type="match status" value="1"/>
</dbReference>
<name>A0A563E0J2_9MICO</name>
<reference evidence="8 9" key="2">
    <citation type="submission" date="2019-08" db="EMBL/GenBank/DDBJ databases">
        <title>Jejuicoccus antrihumi gen. nov., sp. nov., a new member of the family Dermacoccaceae isolated from a cave.</title>
        <authorList>
            <person name="Schumann P."/>
            <person name="Kim I.S."/>
        </authorList>
    </citation>
    <scope>NUCLEOTIDE SEQUENCE [LARGE SCALE GENOMIC DNA]</scope>
    <source>
        <strain evidence="8 9">C5-26</strain>
    </source>
</reference>
<dbReference type="InterPro" id="IPR029510">
    <property type="entry name" value="Ald_DH_CS_GLU"/>
</dbReference>
<evidence type="ECO:0000313" key="9">
    <source>
        <dbReference type="Proteomes" id="UP000320244"/>
    </source>
</evidence>
<dbReference type="PANTHER" id="PTHR11699">
    <property type="entry name" value="ALDEHYDE DEHYDROGENASE-RELATED"/>
    <property type="match status" value="1"/>
</dbReference>
<comment type="caution">
    <text evidence="8">The sequence shown here is derived from an EMBL/GenBank/DDBJ whole genome shotgun (WGS) entry which is preliminary data.</text>
</comment>
<dbReference type="InterPro" id="IPR016161">
    <property type="entry name" value="Ald_DH/histidinol_DH"/>
</dbReference>
<protein>
    <recommendedName>
        <fullName evidence="3">Aldehyde dehydrogenase</fullName>
    </recommendedName>
</protein>
<dbReference type="PIRSF" id="PIRSF036492">
    <property type="entry name" value="ALDH"/>
    <property type="match status" value="1"/>
</dbReference>